<dbReference type="SUPFAM" id="SSF51735">
    <property type="entry name" value="NAD(P)-binding Rossmann-fold domains"/>
    <property type="match status" value="1"/>
</dbReference>
<proteinExistence type="predicted"/>
<feature type="domain" description="Gfo/Idh/MocA-like oxidoreductase N-terminal" evidence="1">
    <location>
        <begin position="7"/>
        <end position="99"/>
    </location>
</feature>
<dbReference type="EMBL" id="UINC01173697">
    <property type="protein sequence ID" value="SVD79431.1"/>
    <property type="molecule type" value="Genomic_DNA"/>
</dbReference>
<dbReference type="InterPro" id="IPR000683">
    <property type="entry name" value="Gfo/Idh/MocA-like_OxRdtase_N"/>
</dbReference>
<dbReference type="InterPro" id="IPR055170">
    <property type="entry name" value="GFO_IDH_MocA-like_dom"/>
</dbReference>
<dbReference type="Gene3D" id="3.40.50.720">
    <property type="entry name" value="NAD(P)-binding Rossmann-like Domain"/>
    <property type="match status" value="1"/>
</dbReference>
<evidence type="ECO:0000259" key="1">
    <source>
        <dbReference type="Pfam" id="PF01408"/>
    </source>
</evidence>
<protein>
    <submittedName>
        <fullName evidence="3">Uncharacterized protein</fullName>
    </submittedName>
</protein>
<dbReference type="Pfam" id="PF01408">
    <property type="entry name" value="GFO_IDH_MocA"/>
    <property type="match status" value="1"/>
</dbReference>
<dbReference type="PANTHER" id="PTHR43377:SF1">
    <property type="entry name" value="BILIVERDIN REDUCTASE A"/>
    <property type="match status" value="1"/>
</dbReference>
<dbReference type="GO" id="GO:0000166">
    <property type="term" value="F:nucleotide binding"/>
    <property type="evidence" value="ECO:0007669"/>
    <property type="project" value="InterPro"/>
</dbReference>
<name>A0A382Y9D3_9ZZZZ</name>
<feature type="non-terminal residue" evidence="3">
    <location>
        <position position="182"/>
    </location>
</feature>
<dbReference type="Gene3D" id="3.30.360.10">
    <property type="entry name" value="Dihydrodipicolinate Reductase, domain 2"/>
    <property type="match status" value="1"/>
</dbReference>
<dbReference type="InterPro" id="IPR051450">
    <property type="entry name" value="Gfo/Idh/MocA_Oxidoreductases"/>
</dbReference>
<sequence length="182" mass="20652">MGSAGLRHLKLLKKINSKIVTHAVSSSGNIRGRKRKSINFLHKDFKFLDKINVDKAIIASPATFHEEHAAYFSKLEIPVLIEKPLTADITSAERLNKIYSYKPQLIKIAYCLRFLTSAQKIKRIIDSKEMGEVYNVIVNAGQFLPDWRQKSFTKSVSAQKSLGGGVLLELSHELDYLQWFFG</sequence>
<evidence type="ECO:0000259" key="2">
    <source>
        <dbReference type="Pfam" id="PF22725"/>
    </source>
</evidence>
<dbReference type="InterPro" id="IPR036291">
    <property type="entry name" value="NAD(P)-bd_dom_sf"/>
</dbReference>
<dbReference type="Pfam" id="PF22725">
    <property type="entry name" value="GFO_IDH_MocA_C3"/>
    <property type="match status" value="1"/>
</dbReference>
<dbReference type="PANTHER" id="PTHR43377">
    <property type="entry name" value="BILIVERDIN REDUCTASE A"/>
    <property type="match status" value="1"/>
</dbReference>
<feature type="domain" description="GFO/IDH/MocA-like oxidoreductase" evidence="2">
    <location>
        <begin position="119"/>
        <end position="182"/>
    </location>
</feature>
<gene>
    <name evidence="3" type="ORF">METZ01_LOCUS432285</name>
</gene>
<dbReference type="AlphaFoldDB" id="A0A382Y9D3"/>
<organism evidence="3">
    <name type="scientific">marine metagenome</name>
    <dbReference type="NCBI Taxonomy" id="408172"/>
    <lineage>
        <taxon>unclassified sequences</taxon>
        <taxon>metagenomes</taxon>
        <taxon>ecological metagenomes</taxon>
    </lineage>
</organism>
<accession>A0A382Y9D3</accession>
<evidence type="ECO:0000313" key="3">
    <source>
        <dbReference type="EMBL" id="SVD79431.1"/>
    </source>
</evidence>
<reference evidence="3" key="1">
    <citation type="submission" date="2018-05" db="EMBL/GenBank/DDBJ databases">
        <authorList>
            <person name="Lanie J.A."/>
            <person name="Ng W.-L."/>
            <person name="Kazmierczak K.M."/>
            <person name="Andrzejewski T.M."/>
            <person name="Davidsen T.M."/>
            <person name="Wayne K.J."/>
            <person name="Tettelin H."/>
            <person name="Glass J.I."/>
            <person name="Rusch D."/>
            <person name="Podicherti R."/>
            <person name="Tsui H.-C.T."/>
            <person name="Winkler M.E."/>
        </authorList>
    </citation>
    <scope>NUCLEOTIDE SEQUENCE</scope>
</reference>